<gene>
    <name evidence="1" type="ORF">SAMN02745243_03024</name>
</gene>
<organism evidence="1 2">
    <name type="scientific">Hespellia stercorisuis DSM 15480</name>
    <dbReference type="NCBI Taxonomy" id="1121950"/>
    <lineage>
        <taxon>Bacteria</taxon>
        <taxon>Bacillati</taxon>
        <taxon>Bacillota</taxon>
        <taxon>Clostridia</taxon>
        <taxon>Lachnospirales</taxon>
        <taxon>Lachnospiraceae</taxon>
        <taxon>Hespellia</taxon>
    </lineage>
</organism>
<dbReference type="AlphaFoldDB" id="A0A1M6SS72"/>
<evidence type="ECO:0000313" key="2">
    <source>
        <dbReference type="Proteomes" id="UP000184301"/>
    </source>
</evidence>
<dbReference type="OrthoDB" id="5071at2"/>
<name>A0A1M6SS72_9FIRM</name>
<dbReference type="InterPro" id="IPR038555">
    <property type="entry name" value="Zincin_1_sf"/>
</dbReference>
<evidence type="ECO:0000313" key="1">
    <source>
        <dbReference type="EMBL" id="SHK47572.1"/>
    </source>
</evidence>
<keyword evidence="2" id="KW-1185">Reference proteome</keyword>
<proteinExistence type="predicted"/>
<dbReference type="Gene3D" id="3.30.2010.20">
    <property type="match status" value="1"/>
</dbReference>
<dbReference type="Proteomes" id="UP000184301">
    <property type="component" value="Unassembled WGS sequence"/>
</dbReference>
<protein>
    <submittedName>
        <fullName evidence="1">Zinicin-like metallopeptidase</fullName>
    </submittedName>
</protein>
<dbReference type="CDD" id="cd12953">
    <property type="entry name" value="MMP_TTHA0227"/>
    <property type="match status" value="1"/>
</dbReference>
<dbReference type="STRING" id="1121950.SAMN02745243_03024"/>
<dbReference type="EMBL" id="FQZY01000052">
    <property type="protein sequence ID" value="SHK47572.1"/>
    <property type="molecule type" value="Genomic_DNA"/>
</dbReference>
<accession>A0A1M6SS72</accession>
<sequence>MLTIQEVNHILDGLVDELPQGVFAGLNGGISLVPDRKVNPAARADDLLILGEYQYNLAGRMIVIYYGSVAAVMGDSSEEQWTKRLREVLRHEFVHHVETMAGEHDLEYWDDRQMKRYKKGLSLEKEEWQR</sequence>
<dbReference type="SUPFAM" id="SSF55486">
    <property type="entry name" value="Metalloproteases ('zincins'), catalytic domain"/>
    <property type="match status" value="1"/>
</dbReference>
<dbReference type="RefSeq" id="WP_073111945.1">
    <property type="nucleotide sequence ID" value="NZ_FQZY01000052.1"/>
</dbReference>
<reference evidence="1 2" key="1">
    <citation type="submission" date="2016-11" db="EMBL/GenBank/DDBJ databases">
        <authorList>
            <person name="Jaros S."/>
            <person name="Januszkiewicz K."/>
            <person name="Wedrychowicz H."/>
        </authorList>
    </citation>
    <scope>NUCLEOTIDE SEQUENCE [LARGE SCALE GENOMIC DNA]</scope>
    <source>
        <strain evidence="1 2">DSM 15480</strain>
    </source>
</reference>